<dbReference type="Proteomes" id="UP001066276">
    <property type="component" value="Chromosome 3_2"/>
</dbReference>
<dbReference type="AlphaFoldDB" id="A0AAV7TP49"/>
<feature type="region of interest" description="Disordered" evidence="1">
    <location>
        <begin position="67"/>
        <end position="89"/>
    </location>
</feature>
<accession>A0AAV7TP49</accession>
<evidence type="ECO:0000256" key="1">
    <source>
        <dbReference type="SAM" id="MobiDB-lite"/>
    </source>
</evidence>
<evidence type="ECO:0000313" key="2">
    <source>
        <dbReference type="EMBL" id="KAJ1178407.1"/>
    </source>
</evidence>
<dbReference type="EMBL" id="JANPWB010000006">
    <property type="protein sequence ID" value="KAJ1178407.1"/>
    <property type="molecule type" value="Genomic_DNA"/>
</dbReference>
<evidence type="ECO:0000313" key="3">
    <source>
        <dbReference type="Proteomes" id="UP001066276"/>
    </source>
</evidence>
<proteinExistence type="predicted"/>
<reference evidence="2" key="1">
    <citation type="journal article" date="2022" name="bioRxiv">
        <title>Sequencing and chromosome-scale assembly of the giantPleurodeles waltlgenome.</title>
        <authorList>
            <person name="Brown T."/>
            <person name="Elewa A."/>
            <person name="Iarovenko S."/>
            <person name="Subramanian E."/>
            <person name="Araus A.J."/>
            <person name="Petzold A."/>
            <person name="Susuki M."/>
            <person name="Suzuki K.-i.T."/>
            <person name="Hayashi T."/>
            <person name="Toyoda A."/>
            <person name="Oliveira C."/>
            <person name="Osipova E."/>
            <person name="Leigh N.D."/>
            <person name="Simon A."/>
            <person name="Yun M.H."/>
        </authorList>
    </citation>
    <scope>NUCLEOTIDE SEQUENCE</scope>
    <source>
        <strain evidence="2">20211129_DDA</strain>
        <tissue evidence="2">Liver</tissue>
    </source>
</reference>
<feature type="compositionally biased region" description="Polar residues" evidence="1">
    <location>
        <begin position="67"/>
        <end position="82"/>
    </location>
</feature>
<protein>
    <submittedName>
        <fullName evidence="2">Uncharacterized protein</fullName>
    </submittedName>
</protein>
<sequence>MMFCWWGGLQALLYGPSRQHGPAAAVPDPLQGRADKRRGGPITGLTPGGGPLRAPGSLLAWAQGNGTFQRRPSHSFQSSGSDPPNPSHWLDSLISMRAVSTSLGAVAGLWRLQQGEQQSTQEALAAHSTDRALAPVSA</sequence>
<organism evidence="2 3">
    <name type="scientific">Pleurodeles waltl</name>
    <name type="common">Iberian ribbed newt</name>
    <dbReference type="NCBI Taxonomy" id="8319"/>
    <lineage>
        <taxon>Eukaryota</taxon>
        <taxon>Metazoa</taxon>
        <taxon>Chordata</taxon>
        <taxon>Craniata</taxon>
        <taxon>Vertebrata</taxon>
        <taxon>Euteleostomi</taxon>
        <taxon>Amphibia</taxon>
        <taxon>Batrachia</taxon>
        <taxon>Caudata</taxon>
        <taxon>Salamandroidea</taxon>
        <taxon>Salamandridae</taxon>
        <taxon>Pleurodelinae</taxon>
        <taxon>Pleurodeles</taxon>
    </lineage>
</organism>
<feature type="region of interest" description="Disordered" evidence="1">
    <location>
        <begin position="18"/>
        <end position="54"/>
    </location>
</feature>
<name>A0AAV7TP49_PLEWA</name>
<keyword evidence="3" id="KW-1185">Reference proteome</keyword>
<comment type="caution">
    <text evidence="2">The sequence shown here is derived from an EMBL/GenBank/DDBJ whole genome shotgun (WGS) entry which is preliminary data.</text>
</comment>
<gene>
    <name evidence="2" type="ORF">NDU88_003653</name>
</gene>